<evidence type="ECO:0000256" key="2">
    <source>
        <dbReference type="ARBA" id="ARBA00023125"/>
    </source>
</evidence>
<accession>A0A254TJH0</accession>
<feature type="domain" description="HTH araC/xylS-type" evidence="5">
    <location>
        <begin position="253"/>
        <end position="351"/>
    </location>
</feature>
<dbReference type="EMBL" id="LSTO01000001">
    <property type="protein sequence ID" value="OWW22645.1"/>
    <property type="molecule type" value="Genomic_DNA"/>
</dbReference>
<keyword evidence="1" id="KW-0805">Transcription regulation</keyword>
<dbReference type="InterPro" id="IPR032687">
    <property type="entry name" value="AraC-type_N"/>
</dbReference>
<reference evidence="6 7" key="1">
    <citation type="submission" date="2016-02" db="EMBL/GenBank/DDBJ databases">
        <authorList>
            <person name="Wen L."/>
            <person name="He K."/>
            <person name="Yang H."/>
        </authorList>
    </citation>
    <scope>NUCLEOTIDE SEQUENCE [LARGE SCALE GENOMIC DNA]</scope>
    <source>
        <strain evidence="6 7">TSA40</strain>
    </source>
</reference>
<organism evidence="6 7">
    <name type="scientific">Noviherbaspirillum denitrificans</name>
    <dbReference type="NCBI Taxonomy" id="1968433"/>
    <lineage>
        <taxon>Bacteria</taxon>
        <taxon>Pseudomonadati</taxon>
        <taxon>Pseudomonadota</taxon>
        <taxon>Betaproteobacteria</taxon>
        <taxon>Burkholderiales</taxon>
        <taxon>Oxalobacteraceae</taxon>
        <taxon>Noviherbaspirillum</taxon>
    </lineage>
</organism>
<dbReference type="Pfam" id="PF12833">
    <property type="entry name" value="HTH_18"/>
    <property type="match status" value="1"/>
</dbReference>
<dbReference type="GO" id="GO:0000976">
    <property type="term" value="F:transcription cis-regulatory region binding"/>
    <property type="evidence" value="ECO:0007669"/>
    <property type="project" value="TreeGrafter"/>
</dbReference>
<keyword evidence="3" id="KW-0804">Transcription</keyword>
<evidence type="ECO:0000256" key="1">
    <source>
        <dbReference type="ARBA" id="ARBA00023015"/>
    </source>
</evidence>
<gene>
    <name evidence="6" type="ORF">AYR66_27240</name>
</gene>
<dbReference type="PANTHER" id="PTHR47894:SF1">
    <property type="entry name" value="HTH-TYPE TRANSCRIPTIONAL REGULATOR VQSM"/>
    <property type="match status" value="1"/>
</dbReference>
<dbReference type="SMART" id="SM00342">
    <property type="entry name" value="HTH_ARAC"/>
    <property type="match status" value="1"/>
</dbReference>
<proteinExistence type="predicted"/>
<feature type="region of interest" description="Disordered" evidence="4">
    <location>
        <begin position="1"/>
        <end position="24"/>
    </location>
</feature>
<dbReference type="InterPro" id="IPR020449">
    <property type="entry name" value="Tscrpt_reg_AraC-type_HTH"/>
</dbReference>
<evidence type="ECO:0000256" key="4">
    <source>
        <dbReference type="SAM" id="MobiDB-lite"/>
    </source>
</evidence>
<dbReference type="InterPro" id="IPR018060">
    <property type="entry name" value="HTH_AraC"/>
</dbReference>
<evidence type="ECO:0000313" key="7">
    <source>
        <dbReference type="Proteomes" id="UP000197535"/>
    </source>
</evidence>
<comment type="caution">
    <text evidence="6">The sequence shown here is derived from an EMBL/GenBank/DDBJ whole genome shotgun (WGS) entry which is preliminary data.</text>
</comment>
<dbReference type="InterPro" id="IPR009057">
    <property type="entry name" value="Homeodomain-like_sf"/>
</dbReference>
<protein>
    <recommendedName>
        <fullName evidence="5">HTH araC/xylS-type domain-containing protein</fullName>
    </recommendedName>
</protein>
<dbReference type="Proteomes" id="UP000197535">
    <property type="component" value="Unassembled WGS sequence"/>
</dbReference>
<keyword evidence="2" id="KW-0238">DNA-binding</keyword>
<keyword evidence="7" id="KW-1185">Reference proteome</keyword>
<dbReference type="PRINTS" id="PR00032">
    <property type="entry name" value="HTHARAC"/>
</dbReference>
<evidence type="ECO:0000256" key="3">
    <source>
        <dbReference type="ARBA" id="ARBA00023163"/>
    </source>
</evidence>
<sequence>MQPTVSCESGKAAERNNPPMSEQTTAASWVRGIVERLKEAGLDVHSLFAEAQLDLAALHHPDTRYATEKISLLWELAEARSGNPVLGLSVPDIPPPAAFDAVAYAMMTCANPLAGLNFLVRYQRVVSDAVTITLEEHADGYWVGLQLYGGGRPVPRQRIDFVLTTLLNFSRWITGVEIYPLAVEFVHPPPDDPQTYADVFRCPVHFNAQSNRMLMSHADLILPLRTANPLLAELHDRYAGECLARLDKTRIALRVRESIIRRLPQGDPVRGEVARELCMSERTLQRRLAEEGTAFQQLVDEARRELAQRYLDQPQLGLAQVASRLGFTDRSTFSRACKRWFDVTPTEYRSRLQSER</sequence>
<dbReference type="Gene3D" id="1.10.10.60">
    <property type="entry name" value="Homeodomain-like"/>
    <property type="match status" value="1"/>
</dbReference>
<dbReference type="Pfam" id="PF12625">
    <property type="entry name" value="Arabinose_bd"/>
    <property type="match status" value="1"/>
</dbReference>
<dbReference type="SUPFAM" id="SSF46689">
    <property type="entry name" value="Homeodomain-like"/>
    <property type="match status" value="1"/>
</dbReference>
<dbReference type="AlphaFoldDB" id="A0A254TJH0"/>
<name>A0A254TJH0_9BURK</name>
<dbReference type="GO" id="GO:0005829">
    <property type="term" value="C:cytosol"/>
    <property type="evidence" value="ECO:0007669"/>
    <property type="project" value="TreeGrafter"/>
</dbReference>
<dbReference type="PANTHER" id="PTHR47894">
    <property type="entry name" value="HTH-TYPE TRANSCRIPTIONAL REGULATOR GADX"/>
    <property type="match status" value="1"/>
</dbReference>
<evidence type="ECO:0000259" key="5">
    <source>
        <dbReference type="PROSITE" id="PS01124"/>
    </source>
</evidence>
<dbReference type="PROSITE" id="PS01124">
    <property type="entry name" value="HTH_ARAC_FAMILY_2"/>
    <property type="match status" value="1"/>
</dbReference>
<evidence type="ECO:0000313" key="6">
    <source>
        <dbReference type="EMBL" id="OWW22645.1"/>
    </source>
</evidence>
<dbReference type="GO" id="GO:0003700">
    <property type="term" value="F:DNA-binding transcription factor activity"/>
    <property type="evidence" value="ECO:0007669"/>
    <property type="project" value="InterPro"/>
</dbReference>